<keyword evidence="3" id="KW-1185">Reference proteome</keyword>
<protein>
    <recommendedName>
        <fullName evidence="1">DUF6794 domain-containing protein</fullName>
    </recommendedName>
</protein>
<sequence>MPSGQMRLLIFTLTILTLVDVYGQKKSVHETPIPKNIEQCFKTLDKTMPDKEIELIKTLPEDSIYDHWEFKNGTDFFHAWKLYDGSRLTKYFNKLGLYGTHPIYHTILISYHRQLNNQEVRLAEQIEKWKAIQKADYDAYIVKTQKDSLNGLYIHKDINECVTELDKVYEQKSKDNFVGQEESKAVAMAYRFGPGLWMRNNWGLWGGSRLQKYFIDNGIKDPEEMSWIILTCYHRHKNGRPMEFDKLTSKKETTKK</sequence>
<organism evidence="2 3">
    <name type="scientific">Algoriphagus confluentis</name>
    <dbReference type="NCBI Taxonomy" id="1697556"/>
    <lineage>
        <taxon>Bacteria</taxon>
        <taxon>Pseudomonadati</taxon>
        <taxon>Bacteroidota</taxon>
        <taxon>Cytophagia</taxon>
        <taxon>Cytophagales</taxon>
        <taxon>Cyclobacteriaceae</taxon>
        <taxon>Algoriphagus</taxon>
    </lineage>
</organism>
<proteinExistence type="predicted"/>
<reference evidence="2 3" key="1">
    <citation type="submission" date="2023-08" db="EMBL/GenBank/DDBJ databases">
        <title>Draft genome sequence of Algoriphagus confluentis.</title>
        <authorList>
            <person name="Takatani N."/>
            <person name="Hosokawa M."/>
            <person name="Sawabe T."/>
        </authorList>
    </citation>
    <scope>NUCLEOTIDE SEQUENCE [LARGE SCALE GENOMIC DNA]</scope>
    <source>
        <strain evidence="2 3">NBRC 111222</strain>
    </source>
</reference>
<accession>A0ABQ6PM32</accession>
<evidence type="ECO:0000313" key="2">
    <source>
        <dbReference type="EMBL" id="GMQ29019.1"/>
    </source>
</evidence>
<evidence type="ECO:0000313" key="3">
    <source>
        <dbReference type="Proteomes" id="UP001338309"/>
    </source>
</evidence>
<name>A0ABQ6PM32_9BACT</name>
<dbReference type="EMBL" id="BTPD01000004">
    <property type="protein sequence ID" value="GMQ29019.1"/>
    <property type="molecule type" value="Genomic_DNA"/>
</dbReference>
<feature type="domain" description="DUF6794" evidence="1">
    <location>
        <begin position="33"/>
        <end position="115"/>
    </location>
</feature>
<dbReference type="InterPro" id="IPR046744">
    <property type="entry name" value="DUF6794"/>
</dbReference>
<evidence type="ECO:0000259" key="1">
    <source>
        <dbReference type="Pfam" id="PF20594"/>
    </source>
</evidence>
<comment type="caution">
    <text evidence="2">The sequence shown here is derived from an EMBL/GenBank/DDBJ whole genome shotgun (WGS) entry which is preliminary data.</text>
</comment>
<feature type="domain" description="DUF6794" evidence="1">
    <location>
        <begin position="156"/>
        <end position="236"/>
    </location>
</feature>
<dbReference type="Pfam" id="PF20594">
    <property type="entry name" value="DUF6794"/>
    <property type="match status" value="2"/>
</dbReference>
<gene>
    <name evidence="2" type="ORF">Aconfl_16620</name>
</gene>
<dbReference type="Proteomes" id="UP001338309">
    <property type="component" value="Unassembled WGS sequence"/>
</dbReference>